<evidence type="ECO:0000313" key="4">
    <source>
        <dbReference type="EMBL" id="KAL3524702.1"/>
    </source>
</evidence>
<feature type="repeat" description="TPR" evidence="3">
    <location>
        <begin position="141"/>
        <end position="174"/>
    </location>
</feature>
<feature type="repeat" description="TPR" evidence="3">
    <location>
        <begin position="249"/>
        <end position="282"/>
    </location>
</feature>
<dbReference type="SMART" id="SM00028">
    <property type="entry name" value="TPR"/>
    <property type="match status" value="4"/>
</dbReference>
<proteinExistence type="predicted"/>
<keyword evidence="5" id="KW-1185">Reference proteome</keyword>
<keyword evidence="1" id="KW-0677">Repeat</keyword>
<dbReference type="Gene3D" id="1.25.40.10">
    <property type="entry name" value="Tetratricopeptide repeat domain"/>
    <property type="match status" value="2"/>
</dbReference>
<protein>
    <recommendedName>
        <fullName evidence="6">Chloroplast lumen common family protein</fullName>
    </recommendedName>
</protein>
<gene>
    <name evidence="4" type="ORF">ACH5RR_013074</name>
</gene>
<dbReference type="InterPro" id="IPR011990">
    <property type="entry name" value="TPR-like_helical_dom_sf"/>
</dbReference>
<accession>A0ABD3A2N6</accession>
<reference evidence="4 5" key="1">
    <citation type="submission" date="2024-11" db="EMBL/GenBank/DDBJ databases">
        <title>A near-complete genome assembly of Cinchona calisaya.</title>
        <authorList>
            <person name="Lian D.C."/>
            <person name="Zhao X.W."/>
            <person name="Wei L."/>
        </authorList>
    </citation>
    <scope>NUCLEOTIDE SEQUENCE [LARGE SCALE GENOMIC DNA]</scope>
    <source>
        <tissue evidence="4">Nenye</tissue>
    </source>
</reference>
<dbReference type="EMBL" id="JBJUIK010000006">
    <property type="protein sequence ID" value="KAL3524702.1"/>
    <property type="molecule type" value="Genomic_DNA"/>
</dbReference>
<name>A0ABD3A2N6_9GENT</name>
<dbReference type="InterPro" id="IPR050498">
    <property type="entry name" value="Ycf3"/>
</dbReference>
<keyword evidence="2 3" id="KW-0802">TPR repeat</keyword>
<dbReference type="AlphaFoldDB" id="A0ABD3A2N6"/>
<evidence type="ECO:0008006" key="6">
    <source>
        <dbReference type="Google" id="ProtNLM"/>
    </source>
</evidence>
<dbReference type="Proteomes" id="UP001630127">
    <property type="component" value="Unassembled WGS sequence"/>
</dbReference>
<evidence type="ECO:0000313" key="5">
    <source>
        <dbReference type="Proteomes" id="UP001630127"/>
    </source>
</evidence>
<evidence type="ECO:0000256" key="3">
    <source>
        <dbReference type="PROSITE-ProRule" id="PRU00339"/>
    </source>
</evidence>
<dbReference type="PANTHER" id="PTHR44858">
    <property type="entry name" value="TETRATRICOPEPTIDE REPEAT PROTEIN 6"/>
    <property type="match status" value="1"/>
</dbReference>
<dbReference type="PROSITE" id="PS50005">
    <property type="entry name" value="TPR"/>
    <property type="match status" value="2"/>
</dbReference>
<dbReference type="InterPro" id="IPR019734">
    <property type="entry name" value="TPR_rpt"/>
</dbReference>
<sequence length="344" mass="39517">MASSCFTNSNFSTNPRIPYPTSHISPRTPLSLTPFHSRKSLFCLPKTETSPKPTSYLPLVTSSLPAQTKISRIITEKIVTLLLGSFVFMGCLRARLAVALPAVQESSKSGSFEEKRDAQNGEIEEDEEMYVKFLEQNPRNVEALKIIVNVKMKKGKTKEAVEYVERLINIKPNEIEWRLLKALCYEMMGQFSMAKRLFKDILKQKPLLLRALHGLAIVMHKNHEGPAVFEMLDTALELACQEKRVNDERNIKILIAQMHLVKGELEEALEKFQVLINENPRDFRPYLCQGIVYSLLDKEKEALEQFEIYRSLVPEEFPQRKFLDDVILSAKTESRQQLEKELQS</sequence>
<evidence type="ECO:0000256" key="1">
    <source>
        <dbReference type="ARBA" id="ARBA00022737"/>
    </source>
</evidence>
<dbReference type="SUPFAM" id="SSF48452">
    <property type="entry name" value="TPR-like"/>
    <property type="match status" value="1"/>
</dbReference>
<organism evidence="4 5">
    <name type="scientific">Cinchona calisaya</name>
    <dbReference type="NCBI Taxonomy" id="153742"/>
    <lineage>
        <taxon>Eukaryota</taxon>
        <taxon>Viridiplantae</taxon>
        <taxon>Streptophyta</taxon>
        <taxon>Embryophyta</taxon>
        <taxon>Tracheophyta</taxon>
        <taxon>Spermatophyta</taxon>
        <taxon>Magnoliopsida</taxon>
        <taxon>eudicotyledons</taxon>
        <taxon>Gunneridae</taxon>
        <taxon>Pentapetalae</taxon>
        <taxon>asterids</taxon>
        <taxon>lamiids</taxon>
        <taxon>Gentianales</taxon>
        <taxon>Rubiaceae</taxon>
        <taxon>Cinchonoideae</taxon>
        <taxon>Cinchoneae</taxon>
        <taxon>Cinchona</taxon>
    </lineage>
</organism>
<dbReference type="PANTHER" id="PTHR44858:SF1">
    <property type="entry name" value="UDP-N-ACETYLGLUCOSAMINE--PEPTIDE N-ACETYLGLUCOSAMINYLTRANSFERASE SPINDLY-RELATED"/>
    <property type="match status" value="1"/>
</dbReference>
<evidence type="ECO:0000256" key="2">
    <source>
        <dbReference type="ARBA" id="ARBA00022803"/>
    </source>
</evidence>
<comment type="caution">
    <text evidence="4">The sequence shown here is derived from an EMBL/GenBank/DDBJ whole genome shotgun (WGS) entry which is preliminary data.</text>
</comment>